<name>A0A7V7QM29_9FIRM</name>
<proteinExistence type="predicted"/>
<keyword evidence="2" id="KW-1185">Reference proteome</keyword>
<dbReference type="EMBL" id="WAGX01000004">
    <property type="protein sequence ID" value="KAB1439660.1"/>
    <property type="molecule type" value="Genomic_DNA"/>
</dbReference>
<organism evidence="1 2">
    <name type="scientific">Candidatus Galacturonatibacter soehngenii</name>
    <dbReference type="NCBI Taxonomy" id="2307010"/>
    <lineage>
        <taxon>Bacteria</taxon>
        <taxon>Bacillati</taxon>
        <taxon>Bacillota</taxon>
        <taxon>Clostridia</taxon>
        <taxon>Lachnospirales</taxon>
        <taxon>Lachnospiraceae</taxon>
        <taxon>Candidatus Galacturonatibacter</taxon>
    </lineage>
</organism>
<evidence type="ECO:0000313" key="2">
    <source>
        <dbReference type="Proteomes" id="UP000461768"/>
    </source>
</evidence>
<sequence>MENYSQEELDAAIQLISSTIINCEKMQTKFLEGTSQHSLLKNRIRALQIAKALIAKDSSIDLYTQLDIEKSLQPILSIIHKTKKAQMKYKEDTVQYKRMSPMISAMCISKAFIEAAIKKQHNK</sequence>
<reference evidence="1 2" key="1">
    <citation type="submission" date="2019-09" db="EMBL/GenBank/DDBJ databases">
        <authorList>
            <person name="Valk L.C."/>
        </authorList>
    </citation>
    <scope>NUCLEOTIDE SEQUENCE [LARGE SCALE GENOMIC DNA]</scope>
    <source>
        <strain evidence="1">GalUA</strain>
    </source>
</reference>
<dbReference type="OrthoDB" id="2313808at2"/>
<dbReference type="RefSeq" id="WP_151142384.1">
    <property type="nucleotide sequence ID" value="NZ_WAGX01000004.1"/>
</dbReference>
<protein>
    <submittedName>
        <fullName evidence="1">Uncharacterized protein</fullName>
    </submittedName>
</protein>
<dbReference type="Proteomes" id="UP000461768">
    <property type="component" value="Unassembled WGS sequence"/>
</dbReference>
<accession>A0A7V7QM29</accession>
<evidence type="ECO:0000313" key="1">
    <source>
        <dbReference type="EMBL" id="KAB1439660.1"/>
    </source>
</evidence>
<gene>
    <name evidence="1" type="ORF">F7O84_04530</name>
</gene>
<comment type="caution">
    <text evidence="1">The sequence shown here is derived from an EMBL/GenBank/DDBJ whole genome shotgun (WGS) entry which is preliminary data.</text>
</comment>
<reference evidence="1 2" key="2">
    <citation type="submission" date="2020-02" db="EMBL/GenBank/DDBJ databases">
        <title>Candidatus Galacturonibacter soehngenii shows hetero-acetogenic catabolism of galacturonic acid but lacks a canonical carbon monoxide dehydrogenase/acetyl-CoA synthase complex.</title>
        <authorList>
            <person name="Diender M."/>
            <person name="Stouten G.R."/>
            <person name="Petersen J.F."/>
            <person name="Nielsen P.H."/>
            <person name="Dueholm M.S."/>
            <person name="Pronk J.T."/>
            <person name="Van Loosdrecht M.C.M."/>
        </authorList>
    </citation>
    <scope>NUCLEOTIDE SEQUENCE [LARGE SCALE GENOMIC DNA]</scope>
    <source>
        <strain evidence="1">GalUA</strain>
    </source>
</reference>
<dbReference type="AlphaFoldDB" id="A0A7V7QM29"/>